<dbReference type="Proteomes" id="UP000239494">
    <property type="component" value="Unassembled WGS sequence"/>
</dbReference>
<organism evidence="2 3">
    <name type="scientific">Umezawaea tangerina</name>
    <dbReference type="NCBI Taxonomy" id="84725"/>
    <lineage>
        <taxon>Bacteria</taxon>
        <taxon>Bacillati</taxon>
        <taxon>Actinomycetota</taxon>
        <taxon>Actinomycetes</taxon>
        <taxon>Pseudonocardiales</taxon>
        <taxon>Pseudonocardiaceae</taxon>
        <taxon>Umezawaea</taxon>
    </lineage>
</organism>
<comment type="caution">
    <text evidence="2">The sequence shown here is derived from an EMBL/GenBank/DDBJ whole genome shotgun (WGS) entry which is preliminary data.</text>
</comment>
<gene>
    <name evidence="2" type="ORF">CLV43_1282</name>
</gene>
<reference evidence="2 3" key="1">
    <citation type="submission" date="2018-03" db="EMBL/GenBank/DDBJ databases">
        <title>Genomic Encyclopedia of Archaeal and Bacterial Type Strains, Phase II (KMG-II): from individual species to whole genera.</title>
        <authorList>
            <person name="Goeker M."/>
        </authorList>
    </citation>
    <scope>NUCLEOTIDE SEQUENCE [LARGE SCALE GENOMIC DNA]</scope>
    <source>
        <strain evidence="2 3">DSM 44720</strain>
    </source>
</reference>
<accession>A0A2T0S591</accession>
<evidence type="ECO:0000256" key="1">
    <source>
        <dbReference type="SAM" id="MobiDB-lite"/>
    </source>
</evidence>
<sequence>MPPDLPGPLEQPGGDWTRLTITERARTNPANHARVELADADDAITAAYDVAVIHREIDDDSALWHVLVAGSVVFDLPFRIGDDIMTALPGELSVVGSAWHTKLAAHTFLLAMHQARTMTFRVQGEMFLAHEVEPVTPWMLAELRAVVALHDNFVALEVLTGQEIRALPELVSVFDGVRLRQTRMLWEARGVQWDRTLPPLASPESIQPRGVRIESTILTIGDARIGTPEILIWHPDVVWHEQEPESEAGSGRRMVTATIPATTRFLAWAPSRRASAEEQPSEGNGGICPAWTKMLRRSDDLRGRPGERPRQHEPSLCAPSTSCARGGVCRDFRST</sequence>
<feature type="region of interest" description="Disordered" evidence="1">
    <location>
        <begin position="270"/>
        <end position="323"/>
    </location>
</feature>
<evidence type="ECO:0000313" key="3">
    <source>
        <dbReference type="Proteomes" id="UP000239494"/>
    </source>
</evidence>
<dbReference type="EMBL" id="PVTF01000028">
    <property type="protein sequence ID" value="PRY28579.1"/>
    <property type="molecule type" value="Genomic_DNA"/>
</dbReference>
<dbReference type="AlphaFoldDB" id="A0A2T0S591"/>
<evidence type="ECO:0000313" key="2">
    <source>
        <dbReference type="EMBL" id="PRY28579.1"/>
    </source>
</evidence>
<proteinExistence type="predicted"/>
<feature type="compositionally biased region" description="Basic and acidic residues" evidence="1">
    <location>
        <begin position="296"/>
        <end position="313"/>
    </location>
</feature>
<keyword evidence="3" id="KW-1185">Reference proteome</keyword>
<protein>
    <submittedName>
        <fullName evidence="2">Uncharacterized protein</fullName>
    </submittedName>
</protein>
<name>A0A2T0S591_9PSEU</name>